<evidence type="ECO:0000313" key="9">
    <source>
        <dbReference type="EMBL" id="AXY78119.1"/>
    </source>
</evidence>
<dbReference type="AlphaFoldDB" id="A0A3B7MY09"/>
<organism evidence="9 10">
    <name type="scientific">Paraflavitalea soli</name>
    <dbReference type="NCBI Taxonomy" id="2315862"/>
    <lineage>
        <taxon>Bacteria</taxon>
        <taxon>Pseudomonadati</taxon>
        <taxon>Bacteroidota</taxon>
        <taxon>Chitinophagia</taxon>
        <taxon>Chitinophagales</taxon>
        <taxon>Chitinophagaceae</taxon>
        <taxon>Paraflavitalea</taxon>
    </lineage>
</organism>
<dbReference type="GO" id="GO:0046872">
    <property type="term" value="F:metal ion binding"/>
    <property type="evidence" value="ECO:0007669"/>
    <property type="project" value="InterPro"/>
</dbReference>
<dbReference type="RefSeq" id="WP_119053992.1">
    <property type="nucleotide sequence ID" value="NZ_CP032157.1"/>
</dbReference>
<protein>
    <submittedName>
        <fullName evidence="9">Insulinase family protein</fullName>
    </submittedName>
</protein>
<dbReference type="GO" id="GO:0006508">
    <property type="term" value="P:proteolysis"/>
    <property type="evidence" value="ECO:0007669"/>
    <property type="project" value="UniProtKB-KW"/>
</dbReference>
<dbReference type="InterPro" id="IPR007863">
    <property type="entry name" value="Peptidase_M16_C"/>
</dbReference>
<feature type="domain" description="Peptidase M16 C-terminal" evidence="8">
    <location>
        <begin position="215"/>
        <end position="396"/>
    </location>
</feature>
<keyword evidence="6" id="KW-0732">Signal</keyword>
<feature type="signal peptide" evidence="6">
    <location>
        <begin position="1"/>
        <end position="26"/>
    </location>
</feature>
<dbReference type="Pfam" id="PF05193">
    <property type="entry name" value="Peptidase_M16_C"/>
    <property type="match status" value="2"/>
</dbReference>
<evidence type="ECO:0000256" key="5">
    <source>
        <dbReference type="ARBA" id="ARBA00023049"/>
    </source>
</evidence>
<dbReference type="KEGG" id="pseg:D3H65_30810"/>
<name>A0A3B7MY09_9BACT</name>
<dbReference type="Gene3D" id="3.30.830.10">
    <property type="entry name" value="Metalloenzyme, LuxS/M16 peptidase-like"/>
    <property type="match status" value="4"/>
</dbReference>
<dbReference type="InterPro" id="IPR050626">
    <property type="entry name" value="Peptidase_M16"/>
</dbReference>
<keyword evidence="2" id="KW-0645">Protease</keyword>
<keyword evidence="10" id="KW-1185">Reference proteome</keyword>
<dbReference type="Proteomes" id="UP000263900">
    <property type="component" value="Chromosome"/>
</dbReference>
<evidence type="ECO:0000256" key="4">
    <source>
        <dbReference type="ARBA" id="ARBA00022833"/>
    </source>
</evidence>
<feature type="domain" description="Peptidase M16 C-terminal" evidence="8">
    <location>
        <begin position="697"/>
        <end position="874"/>
    </location>
</feature>
<keyword evidence="3" id="KW-0378">Hydrolase</keyword>
<feature type="chain" id="PRO_5017630247" evidence="6">
    <location>
        <begin position="27"/>
        <end position="959"/>
    </location>
</feature>
<evidence type="ECO:0000313" key="10">
    <source>
        <dbReference type="Proteomes" id="UP000263900"/>
    </source>
</evidence>
<keyword evidence="5" id="KW-0482">Metalloprotease</keyword>
<evidence type="ECO:0000256" key="3">
    <source>
        <dbReference type="ARBA" id="ARBA00022801"/>
    </source>
</evidence>
<dbReference type="InterPro" id="IPR011249">
    <property type="entry name" value="Metalloenz_LuxS/M16"/>
</dbReference>
<keyword evidence="4" id="KW-0862">Zinc</keyword>
<evidence type="ECO:0000259" key="8">
    <source>
        <dbReference type="Pfam" id="PF05193"/>
    </source>
</evidence>
<accession>A0A3B7MY09</accession>
<evidence type="ECO:0000256" key="6">
    <source>
        <dbReference type="SAM" id="SignalP"/>
    </source>
</evidence>
<feature type="domain" description="Peptidase M16 N-terminal" evidence="7">
    <location>
        <begin position="58"/>
        <end position="177"/>
    </location>
</feature>
<dbReference type="InterPro" id="IPR011765">
    <property type="entry name" value="Pept_M16_N"/>
</dbReference>
<evidence type="ECO:0000256" key="2">
    <source>
        <dbReference type="ARBA" id="ARBA00022670"/>
    </source>
</evidence>
<dbReference type="GO" id="GO:0008237">
    <property type="term" value="F:metallopeptidase activity"/>
    <property type="evidence" value="ECO:0007669"/>
    <property type="project" value="UniProtKB-KW"/>
</dbReference>
<proteinExistence type="inferred from homology"/>
<sequence length="959" mass="107371">MNKPFAAFSRWLLLLVAIFSTRSAITQNTNPDLRATIPVDPKVKIGKLENGLTYYIRQNKKPEQKVELRLVLNAGSINEDDDQQGLAHMAEHMAFNGTTHFKKNDIVSFLQDIGVGFGNDLNAFTSFDETVYILPIPTDKPGNLEKGFQVLEDWAHNVTYLDDDIQSEKPIILEESRLGKGANDRMFKKIYPKLFEGSKYAKRLPIGVDTIIRNFKPDVIRRFYKDWYRPNLMAVIVVGDIEPAKAEELIRKHFAGMTNPASPRTREYADVPPYASTDAMVVTDKEATSYTVSINYPAFKEAAASNVGGYRDHLVKQMFVSLTNQRLQELTQQTNPPFLFGSVSFGSYARGYDAFGAFAAAGTGDVNKALNALVEEIERVKRFGFTAAELDRAKKTMQANFERAWNNRDKTESDNYVEEYTNHFLQQEPIPGIDKEYEYIKTLVPGITLDEVNAVSKKFKDDKNRFVYVQGPEPKAGDKLPEGKDLLAVIDAKEKADIKPYEEKAVATTLLTKLPVAGKVISKTKNALLGTTELKLSNGVTVTLKPTDFKNDQILMGATRPGGKNNYGLADKFNAEYAIQLVSTMGIGDFSPTDLRKVLAGKTASVNPTFSAIAEGMRGTSSVKDLETMFQLSYLYFTAPRKDTALFRSYVQRNKSQFANISANPQAVFIDTMYKTMYGNNPLAPIAVPNSAFFDQINLDRSLAIYKERFGDVNGMNFVFVGSFKEEEIIPYIEKYVASLPATSKKFSLVDNKVRPVGGKQNLTINKGKEEKSLILAFYSGEMPYSEEMDLKAQALSEVLNIRIIEELREKVQGIYGGGTNGGLEKYPYTNYTFVLQLPCGPEKVDTLLKAVKKEFADIAAKGPDTSYLNKVKIQWLEQNKVKMKENATWLGALMDIKFKGDDPDRFVHAEKYINKLTVKDVQQVAKLILDGKNQFYAVQMPENYSGKTAPAEPAKKGF</sequence>
<evidence type="ECO:0000259" key="7">
    <source>
        <dbReference type="Pfam" id="PF00675"/>
    </source>
</evidence>
<reference evidence="9 10" key="1">
    <citation type="submission" date="2018-09" db="EMBL/GenBank/DDBJ databases">
        <title>Genome sequencing of strain 6GH32-13.</title>
        <authorList>
            <person name="Weon H.-Y."/>
            <person name="Heo J."/>
            <person name="Kwon S.-W."/>
        </authorList>
    </citation>
    <scope>NUCLEOTIDE SEQUENCE [LARGE SCALE GENOMIC DNA]</scope>
    <source>
        <strain evidence="9 10">5GH32-13</strain>
    </source>
</reference>
<dbReference type="Pfam" id="PF00675">
    <property type="entry name" value="Peptidase_M16"/>
    <property type="match status" value="1"/>
</dbReference>
<dbReference type="OrthoDB" id="9811314at2"/>
<comment type="similarity">
    <text evidence="1">Belongs to the peptidase M16 family.</text>
</comment>
<dbReference type="EMBL" id="CP032157">
    <property type="protein sequence ID" value="AXY78119.1"/>
    <property type="molecule type" value="Genomic_DNA"/>
</dbReference>
<dbReference type="SUPFAM" id="SSF63411">
    <property type="entry name" value="LuxS/MPP-like metallohydrolase"/>
    <property type="match status" value="4"/>
</dbReference>
<evidence type="ECO:0000256" key="1">
    <source>
        <dbReference type="ARBA" id="ARBA00007261"/>
    </source>
</evidence>
<gene>
    <name evidence="9" type="ORF">D3H65_30810</name>
</gene>
<dbReference type="PANTHER" id="PTHR43690:SF34">
    <property type="entry name" value="ZINC PROTEASE PQQL-LIKE"/>
    <property type="match status" value="1"/>
</dbReference>
<dbReference type="PANTHER" id="PTHR43690">
    <property type="entry name" value="NARDILYSIN"/>
    <property type="match status" value="1"/>
</dbReference>